<dbReference type="EMBL" id="CP158373">
    <property type="protein sequence ID" value="XBY61915.1"/>
    <property type="molecule type" value="Genomic_DNA"/>
</dbReference>
<accession>A0AAU7XWN4</accession>
<evidence type="ECO:0000313" key="1">
    <source>
        <dbReference type="EMBL" id="XBY61915.1"/>
    </source>
</evidence>
<dbReference type="AlphaFoldDB" id="A0AAU7XWN4"/>
<protein>
    <submittedName>
        <fullName evidence="1">Uncharacterized protein</fullName>
    </submittedName>
</protein>
<dbReference type="RefSeq" id="WP_350446376.1">
    <property type="nucleotide sequence ID" value="NZ_CP158373.1"/>
</dbReference>
<gene>
    <name evidence="1" type="ORF">ABS648_18330</name>
</gene>
<proteinExistence type="predicted"/>
<name>A0AAU7XWN4_9PSED</name>
<reference evidence="1" key="1">
    <citation type="submission" date="2023-08" db="EMBL/GenBank/DDBJ databases">
        <title>Increased levels of nutrients transform a symbiont into a lethal pathobiont.</title>
        <authorList>
            <person name="Lachnit T."/>
            <person name="Ulrich L."/>
            <person name="Willmer F.M."/>
            <person name="Hasenbein T."/>
            <person name="Steiner L.X."/>
            <person name="Wolters M."/>
            <person name="Herbst E.M."/>
            <person name="Deines P."/>
        </authorList>
    </citation>
    <scope>NUCLEOTIDE SEQUENCE</scope>
    <source>
        <strain evidence="1">T3</strain>
    </source>
</reference>
<sequence>MSLSLSNTLAVTPGEAARIRRFKFRLSLPGHDIGGDWLCQATGDALAYQSYCYTGDRPLTFTWQTLSDGLNYLQADNGYWLSWETTANCLYLSYKSNAAAWKLEGGQLIRVSDGAVVSRPAKQNWPLATLHFLMALPENEWALTVDLVEEPIPPLVKLLEYLTPVVPLRHRPVADPDRYLYSVPPSGYLDTLAKAQSYAGRNASFFALRQPVQGEDTLPIYLLQLPASSTHPSSFKLSPKKEDGEYRLPTENTTGAPNFHAFAIHAKDPFLHLVYEHTAALGDGKLRYIYDFIEEAHEGWGPGVAVFRAATVDEAHAALSTSTGAQSARGYAVEWFNEHGEHLAKLFDKVGKQDVSKELIGAYQNQVTGLPDIRYVSIGAGLHGGYGLGTVGVESGGFWPLNEFGNVPANTPLADYSVEWVTFGGATGLDIGGSIDACAVGVWYGEVDQINGACNGVTISAQFIGGISVNLLWDGSWQGANQSPHPIGVTVVMALGPEAGAGIFYNASATQFWNRRSDFPDI</sequence>
<organism evidence="1">
    <name type="scientific">Pseudomonas solani</name>
    <dbReference type="NCBI Taxonomy" id="2731552"/>
    <lineage>
        <taxon>Bacteria</taxon>
        <taxon>Pseudomonadati</taxon>
        <taxon>Pseudomonadota</taxon>
        <taxon>Gammaproteobacteria</taxon>
        <taxon>Pseudomonadales</taxon>
        <taxon>Pseudomonadaceae</taxon>
        <taxon>Pseudomonas</taxon>
    </lineage>
</organism>